<reference evidence="8" key="1">
    <citation type="submission" date="2017-02" db="EMBL/GenBank/DDBJ databases">
        <authorList>
            <person name="Varghese N."/>
            <person name="Submissions S."/>
        </authorList>
    </citation>
    <scope>NUCLEOTIDE SEQUENCE [LARGE SCALE GENOMIC DNA]</scope>
    <source>
        <strain evidence="8">ATCC 27094</strain>
    </source>
</reference>
<feature type="region of interest" description="Disordered" evidence="5">
    <location>
        <begin position="107"/>
        <end position="146"/>
    </location>
</feature>
<dbReference type="Proteomes" id="UP000190092">
    <property type="component" value="Unassembled WGS sequence"/>
</dbReference>
<keyword evidence="1" id="KW-0678">Repressor</keyword>
<evidence type="ECO:0000256" key="4">
    <source>
        <dbReference type="ARBA" id="ARBA00023163"/>
    </source>
</evidence>
<evidence type="ECO:0000256" key="5">
    <source>
        <dbReference type="SAM" id="MobiDB-lite"/>
    </source>
</evidence>
<dbReference type="Gene3D" id="1.10.1660.10">
    <property type="match status" value="1"/>
</dbReference>
<gene>
    <name evidence="7" type="ORF">SAMN02745126_02934</name>
</gene>
<accession>A0A1T4PP84</accession>
<dbReference type="RefSeq" id="WP_085934570.1">
    <property type="nucleotide sequence ID" value="NZ_FUWJ01000002.1"/>
</dbReference>
<evidence type="ECO:0000313" key="7">
    <source>
        <dbReference type="EMBL" id="SJZ93249.1"/>
    </source>
</evidence>
<keyword evidence="4" id="KW-0804">Transcription</keyword>
<keyword evidence="3 7" id="KW-0238">DNA-binding</keyword>
<dbReference type="InterPro" id="IPR000551">
    <property type="entry name" value="MerR-type_HTH_dom"/>
</dbReference>
<evidence type="ECO:0000313" key="8">
    <source>
        <dbReference type="Proteomes" id="UP000190092"/>
    </source>
</evidence>
<dbReference type="GO" id="GO:0003677">
    <property type="term" value="F:DNA binding"/>
    <property type="evidence" value="ECO:0007669"/>
    <property type="project" value="UniProtKB-KW"/>
</dbReference>
<dbReference type="SMART" id="SM00422">
    <property type="entry name" value="HTH_MERR"/>
    <property type="match status" value="1"/>
</dbReference>
<dbReference type="PANTHER" id="PTHR30204">
    <property type="entry name" value="REDOX-CYCLING DRUG-SENSING TRANSCRIPTIONAL ACTIVATOR SOXR"/>
    <property type="match status" value="1"/>
</dbReference>
<organism evidence="7 8">
    <name type="scientific">Enhydrobacter aerosaccus</name>
    <dbReference type="NCBI Taxonomy" id="225324"/>
    <lineage>
        <taxon>Bacteria</taxon>
        <taxon>Pseudomonadati</taxon>
        <taxon>Pseudomonadota</taxon>
        <taxon>Alphaproteobacteria</taxon>
        <taxon>Hyphomicrobiales</taxon>
        <taxon>Enhydrobacter</taxon>
    </lineage>
</organism>
<keyword evidence="2" id="KW-0805">Transcription regulation</keyword>
<dbReference type="PANTHER" id="PTHR30204:SF69">
    <property type="entry name" value="MERR-FAMILY TRANSCRIPTIONAL REGULATOR"/>
    <property type="match status" value="1"/>
</dbReference>
<dbReference type="AlphaFoldDB" id="A0A1T4PP84"/>
<dbReference type="OrthoDB" id="9802944at2"/>
<name>A0A1T4PP84_9HYPH</name>
<keyword evidence="8" id="KW-1185">Reference proteome</keyword>
<evidence type="ECO:0000259" key="6">
    <source>
        <dbReference type="PROSITE" id="PS50937"/>
    </source>
</evidence>
<dbReference type="InterPro" id="IPR009061">
    <property type="entry name" value="DNA-bd_dom_put_sf"/>
</dbReference>
<feature type="domain" description="HTH merR-type" evidence="6">
    <location>
        <begin position="1"/>
        <end position="68"/>
    </location>
</feature>
<dbReference type="Pfam" id="PF13411">
    <property type="entry name" value="MerR_1"/>
    <property type="match status" value="1"/>
</dbReference>
<sequence>MRMREAARKLQVSARMLRHYEAAGLLRAARLDNGYRSLSEADVQRAAWVRDLIAAGFSTREVRALAAALDAGAGPPICTAALRNKLEQIDRLVDALTNRRRRVAERLVRQQQAVAASSTSDHGKEGPGDGNPEHSGAPVSAPGRPR</sequence>
<evidence type="ECO:0000256" key="2">
    <source>
        <dbReference type="ARBA" id="ARBA00023015"/>
    </source>
</evidence>
<proteinExistence type="predicted"/>
<evidence type="ECO:0000256" key="1">
    <source>
        <dbReference type="ARBA" id="ARBA00022491"/>
    </source>
</evidence>
<dbReference type="SUPFAM" id="SSF46955">
    <property type="entry name" value="Putative DNA-binding domain"/>
    <property type="match status" value="1"/>
</dbReference>
<dbReference type="InterPro" id="IPR047057">
    <property type="entry name" value="MerR_fam"/>
</dbReference>
<dbReference type="STRING" id="225324.SAMN02745126_02934"/>
<evidence type="ECO:0000256" key="3">
    <source>
        <dbReference type="ARBA" id="ARBA00023125"/>
    </source>
</evidence>
<dbReference type="PROSITE" id="PS50937">
    <property type="entry name" value="HTH_MERR_2"/>
    <property type="match status" value="1"/>
</dbReference>
<protein>
    <submittedName>
        <fullName evidence="7">DNA-binding transcriptional regulator, MerR family</fullName>
    </submittedName>
</protein>
<dbReference type="GO" id="GO:0003700">
    <property type="term" value="F:DNA-binding transcription factor activity"/>
    <property type="evidence" value="ECO:0007669"/>
    <property type="project" value="InterPro"/>
</dbReference>
<dbReference type="EMBL" id="FUWJ01000002">
    <property type="protein sequence ID" value="SJZ93249.1"/>
    <property type="molecule type" value="Genomic_DNA"/>
</dbReference>